<name>A0ACB9MHG0_BAUVA</name>
<comment type="caution">
    <text evidence="1">The sequence shown here is derived from an EMBL/GenBank/DDBJ whole genome shotgun (WGS) entry which is preliminary data.</text>
</comment>
<dbReference type="Proteomes" id="UP000828941">
    <property type="component" value="Chromosome 9"/>
</dbReference>
<accession>A0ACB9MHG0</accession>
<organism evidence="1 2">
    <name type="scientific">Bauhinia variegata</name>
    <name type="common">Purple orchid tree</name>
    <name type="synonym">Phanera variegata</name>
    <dbReference type="NCBI Taxonomy" id="167791"/>
    <lineage>
        <taxon>Eukaryota</taxon>
        <taxon>Viridiplantae</taxon>
        <taxon>Streptophyta</taxon>
        <taxon>Embryophyta</taxon>
        <taxon>Tracheophyta</taxon>
        <taxon>Spermatophyta</taxon>
        <taxon>Magnoliopsida</taxon>
        <taxon>eudicotyledons</taxon>
        <taxon>Gunneridae</taxon>
        <taxon>Pentapetalae</taxon>
        <taxon>rosids</taxon>
        <taxon>fabids</taxon>
        <taxon>Fabales</taxon>
        <taxon>Fabaceae</taxon>
        <taxon>Cercidoideae</taxon>
        <taxon>Cercideae</taxon>
        <taxon>Bauhiniinae</taxon>
        <taxon>Bauhinia</taxon>
    </lineage>
</organism>
<reference evidence="1 2" key="1">
    <citation type="journal article" date="2022" name="DNA Res.">
        <title>Chromosomal-level genome assembly of the orchid tree Bauhinia variegata (Leguminosae; Cercidoideae) supports the allotetraploid origin hypothesis of Bauhinia.</title>
        <authorList>
            <person name="Zhong Y."/>
            <person name="Chen Y."/>
            <person name="Zheng D."/>
            <person name="Pang J."/>
            <person name="Liu Y."/>
            <person name="Luo S."/>
            <person name="Meng S."/>
            <person name="Qian L."/>
            <person name="Wei D."/>
            <person name="Dai S."/>
            <person name="Zhou R."/>
        </authorList>
    </citation>
    <scope>NUCLEOTIDE SEQUENCE [LARGE SCALE GENOMIC DNA]</scope>
    <source>
        <strain evidence="1">BV-YZ2020</strain>
    </source>
</reference>
<proteinExistence type="predicted"/>
<gene>
    <name evidence="1" type="ORF">L6164_023042</name>
</gene>
<evidence type="ECO:0000313" key="1">
    <source>
        <dbReference type="EMBL" id="KAI4323436.1"/>
    </source>
</evidence>
<dbReference type="EMBL" id="CM039434">
    <property type="protein sequence ID" value="KAI4323436.1"/>
    <property type="molecule type" value="Genomic_DNA"/>
</dbReference>
<keyword evidence="2" id="KW-1185">Reference proteome</keyword>
<protein>
    <submittedName>
        <fullName evidence="1">Uncharacterized protein</fullName>
    </submittedName>
</protein>
<evidence type="ECO:0000313" key="2">
    <source>
        <dbReference type="Proteomes" id="UP000828941"/>
    </source>
</evidence>
<sequence>MSYMFCVAILHTEVIHQPALLKLDNYISLAGDLSYPNFGGEYKTCITVARNRLSFEVQLKSASDQGYLVSLRRSNTFESFFLAMPGLYVQGVVER</sequence>